<evidence type="ECO:0000256" key="5">
    <source>
        <dbReference type="ARBA" id="ARBA00022691"/>
    </source>
</evidence>
<reference evidence="10 11" key="1">
    <citation type="submission" date="2015-01" db="EMBL/GenBank/DDBJ databases">
        <title>The Genome Sequence of Exophiala sideris CBS121828.</title>
        <authorList>
            <consortium name="The Broad Institute Genomics Platform"/>
            <person name="Cuomo C."/>
            <person name="de Hoog S."/>
            <person name="Gorbushina A."/>
            <person name="Stielow B."/>
            <person name="Teixiera M."/>
            <person name="Abouelleil A."/>
            <person name="Chapman S.B."/>
            <person name="Priest M."/>
            <person name="Young S.K."/>
            <person name="Wortman J."/>
            <person name="Nusbaum C."/>
            <person name="Birren B."/>
        </authorList>
    </citation>
    <scope>NUCLEOTIDE SEQUENCE [LARGE SCALE GENOMIC DNA]</scope>
    <source>
        <strain evidence="10 11">CBS 121828</strain>
    </source>
</reference>
<evidence type="ECO:0000256" key="6">
    <source>
        <dbReference type="ARBA" id="ARBA00022723"/>
    </source>
</evidence>
<keyword evidence="4" id="KW-0808">Transferase</keyword>
<dbReference type="InterPro" id="IPR046341">
    <property type="entry name" value="SET_dom_sf"/>
</dbReference>
<feature type="region of interest" description="Disordered" evidence="8">
    <location>
        <begin position="457"/>
        <end position="478"/>
    </location>
</feature>
<evidence type="ECO:0000256" key="1">
    <source>
        <dbReference type="ARBA" id="ARBA00004286"/>
    </source>
</evidence>
<accession>A0A0D1YV54</accession>
<keyword evidence="6" id="KW-0479">Metal-binding</keyword>
<dbReference type="SUPFAM" id="SSF82199">
    <property type="entry name" value="SET domain"/>
    <property type="match status" value="1"/>
</dbReference>
<name>A0A0D1YV54_9EURO</name>
<feature type="region of interest" description="Disordered" evidence="8">
    <location>
        <begin position="1"/>
        <end position="41"/>
    </location>
</feature>
<dbReference type="PANTHER" id="PTHR46223:SF3">
    <property type="entry name" value="HISTONE-LYSINE N-METHYLTRANSFERASE SET-23"/>
    <property type="match status" value="1"/>
</dbReference>
<dbReference type="HOGENOM" id="CLU_020319_0_0_1"/>
<sequence>MAPRRSTRSTTRTATNPATNSEPADDQNIVSGPRVRKPTARYVEFKQSLKKSPKKRPKKANANTAEIDNFMIRLYAEIHAAAIDKIAPTDRTAIHDLIRQTRTLRFFDLFSSDVAASLTKTLTGSRPSDRQGKKVVQQALNDLQVSHPERLVSFCKRPNLVILSICACSETFRTAIARSDADSKAEKEPLWADLRPKIEKCASSLELFAKTRNLDWNSAITACDTDFGYLLASVFQDDNNVTGIDQHTFGIGNGDVKEVHYPDNVPSHWILPQRRTEAQRPQFRYEFTEALDNHDFYGTEVPGNLNGASKPEIGDVQVALQVNMNESIVVPGYDWPNLPAEANGDPRFIGYNGVVCQACRKEAKTSSGKTRATTRPACSCTFGDFCRQQDGVANPLLEIFDSGVCGAGVRALQPFKKDVYLGEYIGEIYPYNDYEPRYGSELGGMYLFPLKSARQSDFTATGRPKKSGTKKGRQQNATTEKDFQVDPGIFGNWTRYINHNCDPNTAYIKIDVGQKKRVFIQALRDIGFGEQITVCYGLRYFKNLDLTCRCGSERCFQKQRQDLD</sequence>
<dbReference type="Proteomes" id="UP000053599">
    <property type="component" value="Unassembled WGS sequence"/>
</dbReference>
<dbReference type="Pfam" id="PF00856">
    <property type="entry name" value="SET"/>
    <property type="match status" value="1"/>
</dbReference>
<keyword evidence="5" id="KW-0949">S-adenosyl-L-methionine</keyword>
<dbReference type="SMART" id="SM00317">
    <property type="entry name" value="SET"/>
    <property type="match status" value="1"/>
</dbReference>
<evidence type="ECO:0000313" key="11">
    <source>
        <dbReference type="Proteomes" id="UP000053599"/>
    </source>
</evidence>
<dbReference type="STRING" id="1016849.A0A0D1YV54"/>
<protein>
    <recommendedName>
        <fullName evidence="9">SET domain-containing protein</fullName>
    </recommendedName>
</protein>
<feature type="domain" description="SET" evidence="9">
    <location>
        <begin position="395"/>
        <end position="537"/>
    </location>
</feature>
<organism evidence="10 11">
    <name type="scientific">Exophiala sideris</name>
    <dbReference type="NCBI Taxonomy" id="1016849"/>
    <lineage>
        <taxon>Eukaryota</taxon>
        <taxon>Fungi</taxon>
        <taxon>Dikarya</taxon>
        <taxon>Ascomycota</taxon>
        <taxon>Pezizomycotina</taxon>
        <taxon>Eurotiomycetes</taxon>
        <taxon>Chaetothyriomycetidae</taxon>
        <taxon>Chaetothyriales</taxon>
        <taxon>Herpotrichiellaceae</taxon>
        <taxon>Exophiala</taxon>
    </lineage>
</organism>
<evidence type="ECO:0000256" key="7">
    <source>
        <dbReference type="ARBA" id="ARBA00022833"/>
    </source>
</evidence>
<dbReference type="EMBL" id="KN846951">
    <property type="protein sequence ID" value="KIV85414.1"/>
    <property type="molecule type" value="Genomic_DNA"/>
</dbReference>
<dbReference type="PANTHER" id="PTHR46223">
    <property type="entry name" value="HISTONE-LYSINE N-METHYLTRANSFERASE SUV39H"/>
    <property type="match status" value="1"/>
</dbReference>
<dbReference type="AlphaFoldDB" id="A0A0D1YV54"/>
<dbReference type="OrthoDB" id="308383at2759"/>
<dbReference type="GO" id="GO:0005694">
    <property type="term" value="C:chromosome"/>
    <property type="evidence" value="ECO:0007669"/>
    <property type="project" value="UniProtKB-SubCell"/>
</dbReference>
<dbReference type="Gene3D" id="2.170.270.10">
    <property type="entry name" value="SET domain"/>
    <property type="match status" value="1"/>
</dbReference>
<feature type="compositionally biased region" description="Basic residues" evidence="8">
    <location>
        <begin position="463"/>
        <end position="473"/>
    </location>
</feature>
<dbReference type="PROSITE" id="PS50280">
    <property type="entry name" value="SET"/>
    <property type="match status" value="1"/>
</dbReference>
<evidence type="ECO:0000313" key="10">
    <source>
        <dbReference type="EMBL" id="KIV85414.1"/>
    </source>
</evidence>
<evidence type="ECO:0000256" key="2">
    <source>
        <dbReference type="ARBA" id="ARBA00022454"/>
    </source>
</evidence>
<evidence type="ECO:0000256" key="4">
    <source>
        <dbReference type="ARBA" id="ARBA00022679"/>
    </source>
</evidence>
<dbReference type="GO" id="GO:0008168">
    <property type="term" value="F:methyltransferase activity"/>
    <property type="evidence" value="ECO:0007669"/>
    <property type="project" value="UniProtKB-KW"/>
</dbReference>
<evidence type="ECO:0000259" key="9">
    <source>
        <dbReference type="PROSITE" id="PS50280"/>
    </source>
</evidence>
<proteinExistence type="predicted"/>
<keyword evidence="3" id="KW-0489">Methyltransferase</keyword>
<comment type="subcellular location">
    <subcellularLocation>
        <location evidence="1">Chromosome</location>
    </subcellularLocation>
</comment>
<feature type="compositionally biased region" description="Low complexity" evidence="8">
    <location>
        <begin position="1"/>
        <end position="21"/>
    </location>
</feature>
<evidence type="ECO:0000256" key="8">
    <source>
        <dbReference type="SAM" id="MobiDB-lite"/>
    </source>
</evidence>
<dbReference type="InterPro" id="IPR050973">
    <property type="entry name" value="H3K9_Histone-Lys_N-MTase"/>
</dbReference>
<dbReference type="GO" id="GO:0046872">
    <property type="term" value="F:metal ion binding"/>
    <property type="evidence" value="ECO:0007669"/>
    <property type="project" value="UniProtKB-KW"/>
</dbReference>
<dbReference type="InterPro" id="IPR001214">
    <property type="entry name" value="SET_dom"/>
</dbReference>
<keyword evidence="7" id="KW-0862">Zinc</keyword>
<gene>
    <name evidence="10" type="ORF">PV11_01110</name>
</gene>
<keyword evidence="2" id="KW-0158">Chromosome</keyword>
<dbReference type="GO" id="GO:0032259">
    <property type="term" value="P:methylation"/>
    <property type="evidence" value="ECO:0007669"/>
    <property type="project" value="UniProtKB-KW"/>
</dbReference>
<evidence type="ECO:0000256" key="3">
    <source>
        <dbReference type="ARBA" id="ARBA00022603"/>
    </source>
</evidence>